<name>A0A1B0A9S6_GLOPL</name>
<dbReference type="Proteomes" id="UP000092445">
    <property type="component" value="Unassembled WGS sequence"/>
</dbReference>
<organism evidence="1 2">
    <name type="scientific">Glossina pallidipes</name>
    <name type="common">Tsetse fly</name>
    <dbReference type="NCBI Taxonomy" id="7398"/>
    <lineage>
        <taxon>Eukaryota</taxon>
        <taxon>Metazoa</taxon>
        <taxon>Ecdysozoa</taxon>
        <taxon>Arthropoda</taxon>
        <taxon>Hexapoda</taxon>
        <taxon>Insecta</taxon>
        <taxon>Pterygota</taxon>
        <taxon>Neoptera</taxon>
        <taxon>Endopterygota</taxon>
        <taxon>Diptera</taxon>
        <taxon>Brachycera</taxon>
        <taxon>Muscomorpha</taxon>
        <taxon>Hippoboscoidea</taxon>
        <taxon>Glossinidae</taxon>
        <taxon>Glossina</taxon>
    </lineage>
</organism>
<keyword evidence="2" id="KW-1185">Reference proteome</keyword>
<reference evidence="2" key="1">
    <citation type="submission" date="2014-03" db="EMBL/GenBank/DDBJ databases">
        <authorList>
            <person name="Aksoy S."/>
            <person name="Warren W."/>
            <person name="Wilson R.K."/>
        </authorList>
    </citation>
    <scope>NUCLEOTIDE SEQUENCE [LARGE SCALE GENOMIC DNA]</scope>
    <source>
        <strain evidence="2">IAEA</strain>
    </source>
</reference>
<dbReference type="STRING" id="7398.A0A1B0A9S6"/>
<dbReference type="Gene3D" id="1.20.58.1020">
    <property type="match status" value="1"/>
</dbReference>
<dbReference type="InterPro" id="IPR036224">
    <property type="entry name" value="GINS_bundle-like_dom_sf"/>
</dbReference>
<dbReference type="SUPFAM" id="SSF158573">
    <property type="entry name" value="GINS helical bundle-like"/>
    <property type="match status" value="1"/>
</dbReference>
<evidence type="ECO:0000313" key="1">
    <source>
        <dbReference type="EnsemblMetazoa" id="GPAI038769-PA"/>
    </source>
</evidence>
<sequence>MSTTPDDVPRCDELRIIINDIFDIRESGLRTSVDTFMKAYTEYCIFITVYNAFTDSTIVEFGPACCVCEWRELLEGKS</sequence>
<accession>A0A1B0A9S6</accession>
<reference evidence="1" key="2">
    <citation type="submission" date="2020-05" db="UniProtKB">
        <authorList>
            <consortium name="EnsemblMetazoa"/>
        </authorList>
    </citation>
    <scope>IDENTIFICATION</scope>
    <source>
        <strain evidence="1">IAEA</strain>
    </source>
</reference>
<dbReference type="AlphaFoldDB" id="A0A1B0A9S6"/>
<evidence type="ECO:0000313" key="2">
    <source>
        <dbReference type="Proteomes" id="UP000092445"/>
    </source>
</evidence>
<protein>
    <submittedName>
        <fullName evidence="1">Uncharacterized protein</fullName>
    </submittedName>
</protein>
<proteinExistence type="predicted"/>
<dbReference type="VEuPathDB" id="VectorBase:GPAI038769"/>
<dbReference type="EnsemblMetazoa" id="GPAI038769-RA">
    <property type="protein sequence ID" value="GPAI038769-PA"/>
    <property type="gene ID" value="GPAI038769"/>
</dbReference>